<evidence type="ECO:0000256" key="1">
    <source>
        <dbReference type="ARBA" id="ARBA00010312"/>
    </source>
</evidence>
<evidence type="ECO:0000259" key="5">
    <source>
        <dbReference type="PROSITE" id="PS51669"/>
    </source>
</evidence>
<dbReference type="SMART" id="SM00926">
    <property type="entry name" value="Molybdop_Fe4S4"/>
    <property type="match status" value="1"/>
</dbReference>
<evidence type="ECO:0000256" key="4">
    <source>
        <dbReference type="ARBA" id="ARBA00023014"/>
    </source>
</evidence>
<proteinExistence type="inferred from homology"/>
<dbReference type="AlphaFoldDB" id="A0A398CT09"/>
<dbReference type="OrthoDB" id="9759518at2"/>
<dbReference type="Pfam" id="PF04879">
    <property type="entry name" value="Molybdop_Fe4S4"/>
    <property type="match status" value="1"/>
</dbReference>
<dbReference type="PANTHER" id="PTHR43742">
    <property type="entry name" value="TRIMETHYLAMINE-N-OXIDE REDUCTASE"/>
    <property type="match status" value="1"/>
</dbReference>
<dbReference type="InterPro" id="IPR006657">
    <property type="entry name" value="MoPterin_dinucl-bd_dom"/>
</dbReference>
<feature type="domain" description="4Fe-4S Mo/W bis-MGD-type" evidence="5">
    <location>
        <begin position="4"/>
        <end position="61"/>
    </location>
</feature>
<dbReference type="InterPro" id="IPR006656">
    <property type="entry name" value="Mopterin_OxRdtase"/>
</dbReference>
<dbReference type="Gene3D" id="3.40.228.10">
    <property type="entry name" value="Dimethylsulfoxide Reductase, domain 2"/>
    <property type="match status" value="1"/>
</dbReference>
<dbReference type="GO" id="GO:0046872">
    <property type="term" value="F:metal ion binding"/>
    <property type="evidence" value="ECO:0007669"/>
    <property type="project" value="UniProtKB-KW"/>
</dbReference>
<gene>
    <name evidence="6" type="ORF">SMC7_01645</name>
</gene>
<dbReference type="Gene3D" id="2.20.25.90">
    <property type="entry name" value="ADC-like domains"/>
    <property type="match status" value="1"/>
</dbReference>
<dbReference type="Gene3D" id="3.30.2070.10">
    <property type="entry name" value="Formate dehydrogenase/DMSO reductase"/>
    <property type="match status" value="1"/>
</dbReference>
<comment type="caution">
    <text evidence="6">The sequence shown here is derived from an EMBL/GenBank/DDBJ whole genome shotgun (WGS) entry which is preliminary data.</text>
</comment>
<organism evidence="6 7">
    <name type="scientific">Candidatus Cryosericum terrychapinii</name>
    <dbReference type="NCBI Taxonomy" id="2290919"/>
    <lineage>
        <taxon>Bacteria</taxon>
        <taxon>Pseudomonadati</taxon>
        <taxon>Caldisericota/Cryosericota group</taxon>
        <taxon>Candidatus Cryosericota</taxon>
        <taxon>Candidatus Cryosericia</taxon>
        <taxon>Candidatus Cryosericales</taxon>
        <taxon>Candidatus Cryosericaceae</taxon>
        <taxon>Candidatus Cryosericum</taxon>
    </lineage>
</organism>
<dbReference type="Pfam" id="PF01568">
    <property type="entry name" value="Molydop_binding"/>
    <property type="match status" value="1"/>
</dbReference>
<comment type="similarity">
    <text evidence="1">Belongs to the prokaryotic molybdopterin-containing oxidoreductase family.</text>
</comment>
<keyword evidence="7" id="KW-1185">Reference proteome</keyword>
<dbReference type="RefSeq" id="WP_119088644.1">
    <property type="nucleotide sequence ID" value="NZ_QXIS01000007.1"/>
</dbReference>
<keyword evidence="4" id="KW-0411">Iron-sulfur</keyword>
<sequence length="621" mass="67342">MLTDGNYLSVCAYDCPDSCGMVATCKDGLLVKLEGREDNPYTRGFICHKGRRWVRDLRGQDRLTSPLARRNGKFIQIGWDEALDMTTQAIQSAVLHHGHQSFLFYEGAGNLLMGNEIQHLLPLMLGGGTMATGSLCGAEGKIGLARSYGTVGRYQPLAALESKSILLWGRNPAENSVHFLAILQDALRQGARLGTIDVRATPTTAASDCTWIVRPGSDLMLALYLCHEAIVLLGEPQAAHQGYDAFREACLLVSAEDAQEATGLSAEALHALVSFTADQPPLSIWTGVGLQRTRWGANLIHTIDTLGFLMGNHGIPGGGVWFEQGSDELLPYDFATVPGAQTRFVPRPNLGASLLEADPSIEAAMFVRGNPASQCPDAGKVLNFLEQCPFSVCLDWHMSVTARACTLVLPTTVFLERGDDYVMSYFHDLLQKTNKAAEPPEGARDEVDIVRDIALRLGLPDRFTAEKARLVDVENDPRLTPAGPGMWRLKDAPRIQGAFHFPSLVPDVPAESGMLRLITVHVRDYINGIDPGQARARVLPPVASVSTKLARERCLIEGQKVTLHNALGSLDVRIHLDKSIAAQTIVLPQGVEGVNLLVAPGLTPDGNSCINDSWVLLEPTL</sequence>
<dbReference type="PANTHER" id="PTHR43742:SF6">
    <property type="entry name" value="OXIDOREDUCTASE YYAE-RELATED"/>
    <property type="match status" value="1"/>
</dbReference>
<dbReference type="PROSITE" id="PS51669">
    <property type="entry name" value="4FE4S_MOW_BIS_MGD"/>
    <property type="match status" value="1"/>
</dbReference>
<dbReference type="SUPFAM" id="SSF53706">
    <property type="entry name" value="Formate dehydrogenase/DMSO reductase, domains 1-3"/>
    <property type="match status" value="1"/>
</dbReference>
<dbReference type="Pfam" id="PF00384">
    <property type="entry name" value="Molybdopterin"/>
    <property type="match status" value="1"/>
</dbReference>
<keyword evidence="3" id="KW-0408">Iron</keyword>
<reference evidence="6 7" key="1">
    <citation type="submission" date="2018-09" db="EMBL/GenBank/DDBJ databases">
        <title>Discovery and Ecogenomic Context for Candidatus Cryosericales, a Global Caldiserica Order Active in Thawing Permafrost.</title>
        <authorList>
            <person name="Martinez M.A."/>
            <person name="Woodcroft B.J."/>
            <person name="Ignacio Espinoza J.C."/>
            <person name="Zayed A."/>
            <person name="Singleton C.M."/>
            <person name="Boyd J."/>
            <person name="Li Y.-F."/>
            <person name="Purvine S."/>
            <person name="Maughan H."/>
            <person name="Hodgkins S.B."/>
            <person name="Anderson D."/>
            <person name="Sederholm M."/>
            <person name="Temperton B."/>
            <person name="Saleska S.R."/>
            <person name="Tyson G.W."/>
            <person name="Rich V.I."/>
        </authorList>
    </citation>
    <scope>NUCLEOTIDE SEQUENCE [LARGE SCALE GENOMIC DNA]</scope>
    <source>
        <strain evidence="6 7">SMC7</strain>
    </source>
</reference>
<keyword evidence="2" id="KW-0479">Metal-binding</keyword>
<dbReference type="SUPFAM" id="SSF50692">
    <property type="entry name" value="ADC-like"/>
    <property type="match status" value="1"/>
</dbReference>
<dbReference type="GO" id="GO:0016491">
    <property type="term" value="F:oxidoreductase activity"/>
    <property type="evidence" value="ECO:0007669"/>
    <property type="project" value="InterPro"/>
</dbReference>
<evidence type="ECO:0000313" key="7">
    <source>
        <dbReference type="Proteomes" id="UP000266328"/>
    </source>
</evidence>
<dbReference type="GO" id="GO:0051536">
    <property type="term" value="F:iron-sulfur cluster binding"/>
    <property type="evidence" value="ECO:0007669"/>
    <property type="project" value="UniProtKB-KW"/>
</dbReference>
<evidence type="ECO:0000313" key="6">
    <source>
        <dbReference type="EMBL" id="RIE06546.1"/>
    </source>
</evidence>
<name>A0A398CT09_9BACT</name>
<dbReference type="Gene3D" id="3.40.50.740">
    <property type="match status" value="1"/>
</dbReference>
<dbReference type="InterPro" id="IPR050612">
    <property type="entry name" value="Prok_Mopterin_Oxidored"/>
</dbReference>
<accession>A0A398CT09</accession>
<evidence type="ECO:0000256" key="3">
    <source>
        <dbReference type="ARBA" id="ARBA00023004"/>
    </source>
</evidence>
<evidence type="ECO:0000256" key="2">
    <source>
        <dbReference type="ARBA" id="ARBA00022723"/>
    </source>
</evidence>
<dbReference type="Proteomes" id="UP000266328">
    <property type="component" value="Unassembled WGS sequence"/>
</dbReference>
<dbReference type="EMBL" id="QXIS01000007">
    <property type="protein sequence ID" value="RIE06546.1"/>
    <property type="molecule type" value="Genomic_DNA"/>
</dbReference>
<protein>
    <recommendedName>
        <fullName evidence="5">4Fe-4S Mo/W bis-MGD-type domain-containing protein</fullName>
    </recommendedName>
</protein>
<dbReference type="GO" id="GO:0043546">
    <property type="term" value="F:molybdopterin cofactor binding"/>
    <property type="evidence" value="ECO:0007669"/>
    <property type="project" value="InterPro"/>
</dbReference>
<dbReference type="InterPro" id="IPR006963">
    <property type="entry name" value="Mopterin_OxRdtase_4Fe-4S_dom"/>
</dbReference>
<dbReference type="InterPro" id="IPR009010">
    <property type="entry name" value="Asp_de-COase-like_dom_sf"/>
</dbReference>